<proteinExistence type="predicted"/>
<protein>
    <recommendedName>
        <fullName evidence="1">Siphovirus-type tail component C-terminal domain-containing protein</fullName>
    </recommendedName>
</protein>
<dbReference type="Proteomes" id="UP000314223">
    <property type="component" value="Unassembled WGS sequence"/>
</dbReference>
<accession>A0A5C4X2Z6</accession>
<organism evidence="2 3">
    <name type="scientific">Brevibacterium sediminis</name>
    <dbReference type="NCBI Taxonomy" id="1857024"/>
    <lineage>
        <taxon>Bacteria</taxon>
        <taxon>Bacillati</taxon>
        <taxon>Actinomycetota</taxon>
        <taxon>Actinomycetes</taxon>
        <taxon>Micrococcales</taxon>
        <taxon>Brevibacteriaceae</taxon>
        <taxon>Brevibacterium</taxon>
    </lineage>
</organism>
<sequence>MELSNGSHADFTLMQGASGLGMRPREITTVALPSGGSLVQHRKGLEADVQIPVLLGGSERQRWDLRRKLERLVRDEVEIRVTRPNGVNRSRFGFYKAGLEGEYGAGEDSPNGQKLVLEFTCPEGMWKGEQQDPEFRLSGIRKRFLSERAAPTEGDESSKYQSPFFPVLLASSTVQGEIDVNIGGDAPVYPTWIIDGPGSDLIIENDKGDSLKVLTEFEEQVTITTGSQREDIISPSMPDGELWEYVPTTSKFFALEPGMNKLKVSMVGAKPNSRVQCLYRENFWAGW</sequence>
<reference evidence="2 3" key="1">
    <citation type="submission" date="2019-06" db="EMBL/GenBank/DDBJ databases">
        <authorList>
            <person name="Mardanova A.M."/>
            <person name="Pudova D.S."/>
            <person name="Shagimardanova E.I."/>
            <person name="Gogoleva N.E."/>
            <person name="Lutfullin M.T."/>
            <person name="Hadieva G.F."/>
            <person name="Sharipova M.R."/>
        </authorList>
    </citation>
    <scope>NUCLEOTIDE SEQUENCE [LARGE SCALE GENOMIC DNA]</scope>
    <source>
        <strain evidence="2 3">MG-1</strain>
    </source>
</reference>
<evidence type="ECO:0000313" key="2">
    <source>
        <dbReference type="EMBL" id="TNM55927.1"/>
    </source>
</evidence>
<dbReference type="InterPro" id="IPR054738">
    <property type="entry name" value="Siphovirus-type_tail_C"/>
</dbReference>
<dbReference type="RefSeq" id="WP_139468066.1">
    <property type="nucleotide sequence ID" value="NZ_VDMQ01000003.1"/>
</dbReference>
<name>A0A5C4X2Z6_9MICO</name>
<feature type="domain" description="Siphovirus-type tail component C-terminal" evidence="1">
    <location>
        <begin position="184"/>
        <end position="282"/>
    </location>
</feature>
<evidence type="ECO:0000259" key="1">
    <source>
        <dbReference type="Pfam" id="PF22768"/>
    </source>
</evidence>
<evidence type="ECO:0000313" key="3">
    <source>
        <dbReference type="Proteomes" id="UP000314223"/>
    </source>
</evidence>
<comment type="caution">
    <text evidence="2">The sequence shown here is derived from an EMBL/GenBank/DDBJ whole genome shotgun (WGS) entry which is preliminary data.</text>
</comment>
<dbReference type="AlphaFoldDB" id="A0A5C4X2Z6"/>
<dbReference type="EMBL" id="VDMQ01000003">
    <property type="protein sequence ID" value="TNM55927.1"/>
    <property type="molecule type" value="Genomic_DNA"/>
</dbReference>
<dbReference type="Pfam" id="PF22768">
    <property type="entry name" value="SPP1_Dit"/>
    <property type="match status" value="1"/>
</dbReference>
<gene>
    <name evidence="2" type="ORF">FHQ09_06740</name>
</gene>